<gene>
    <name evidence="3" type="ORF">VC82_2887</name>
</gene>
<organism evidence="3 4">
    <name type="scientific">Flagellimonas lutaonensis</name>
    <dbReference type="NCBI Taxonomy" id="516051"/>
    <lineage>
        <taxon>Bacteria</taxon>
        <taxon>Pseudomonadati</taxon>
        <taxon>Bacteroidota</taxon>
        <taxon>Flavobacteriia</taxon>
        <taxon>Flavobacteriales</taxon>
        <taxon>Flavobacteriaceae</taxon>
        <taxon>Flagellimonas</taxon>
    </lineage>
</organism>
<feature type="chain" id="PRO_5002300402" description="Magnetosome protein MamS/MamX domain-containing protein" evidence="1">
    <location>
        <begin position="22"/>
        <end position="148"/>
    </location>
</feature>
<dbReference type="KEGG" id="mlt:VC82_2887"/>
<proteinExistence type="predicted"/>
<reference evidence="3 4" key="1">
    <citation type="submission" date="2015-03" db="EMBL/GenBank/DDBJ databases">
        <title>Complete genome sequence of Muricauda lutaonensis CC-HSB-11T, isolated from a coastal hot spring.</title>
        <authorList>
            <person name="Kim K.M."/>
        </authorList>
    </citation>
    <scope>NUCLEOTIDE SEQUENCE [LARGE SCALE GENOMIC DNA]</scope>
    <source>
        <strain evidence="3 4">CC-HSB-11</strain>
    </source>
</reference>
<evidence type="ECO:0000256" key="1">
    <source>
        <dbReference type="SAM" id="SignalP"/>
    </source>
</evidence>
<dbReference type="OrthoDB" id="1444916at2"/>
<evidence type="ECO:0000313" key="4">
    <source>
        <dbReference type="Proteomes" id="UP000032726"/>
    </source>
</evidence>
<evidence type="ECO:0000259" key="2">
    <source>
        <dbReference type="Pfam" id="PF26390"/>
    </source>
</evidence>
<feature type="domain" description="Magnetosome protein MamS/MamX" evidence="2">
    <location>
        <begin position="42"/>
        <end position="127"/>
    </location>
</feature>
<protein>
    <recommendedName>
        <fullName evidence="2">Magnetosome protein MamS/MamX domain-containing protein</fullName>
    </recommendedName>
</protein>
<dbReference type="RefSeq" id="WP_157518151.1">
    <property type="nucleotide sequence ID" value="NZ_CP011071.1"/>
</dbReference>
<dbReference type="Pfam" id="PF26390">
    <property type="entry name" value="MamS_MamX"/>
    <property type="match status" value="1"/>
</dbReference>
<dbReference type="Proteomes" id="UP000032726">
    <property type="component" value="Chromosome"/>
</dbReference>
<keyword evidence="4" id="KW-1185">Reference proteome</keyword>
<name>A0A0D5YVT8_9FLAO</name>
<dbReference type="EMBL" id="CP011071">
    <property type="protein sequence ID" value="AKA36432.1"/>
    <property type="molecule type" value="Genomic_DNA"/>
</dbReference>
<evidence type="ECO:0000313" key="3">
    <source>
        <dbReference type="EMBL" id="AKA36432.1"/>
    </source>
</evidence>
<dbReference type="InterPro" id="IPR058837">
    <property type="entry name" value="MamS_MamX_dom"/>
</dbReference>
<dbReference type="HOGENOM" id="CLU_1650815_0_0_10"/>
<keyword evidence="1" id="KW-0732">Signal</keyword>
<dbReference type="AlphaFoldDB" id="A0A0D5YVT8"/>
<feature type="signal peptide" evidence="1">
    <location>
        <begin position="1"/>
        <end position="21"/>
    </location>
</feature>
<accession>A0A0D5YVT8</accession>
<sequence length="148" mass="16526">MKSTLKMLILVSMLVAITGYAQNGIGERNGVVEEAIPIALIEMNGTIEKVNEGPCTYTVGNAVNGIHLMVLTENQEMVNVHLGPTWAISVWVDGMEHGTHVDLVVFRTEKLPIGHYIAKELEWDGQRAQFRDGYLKPFWAGRYGKEAW</sequence>